<evidence type="ECO:0000313" key="3">
    <source>
        <dbReference type="Proteomes" id="UP001055104"/>
    </source>
</evidence>
<proteinExistence type="predicted"/>
<evidence type="ECO:0000313" key="2">
    <source>
        <dbReference type="EMBL" id="GKH79777.1"/>
    </source>
</evidence>
<keyword evidence="1" id="KW-1133">Transmembrane helix</keyword>
<dbReference type="EMBL" id="BQOB01000001">
    <property type="protein sequence ID" value="GKH79777.1"/>
    <property type="molecule type" value="Genomic_DNA"/>
</dbReference>
<dbReference type="InterPro" id="IPR027417">
    <property type="entry name" value="P-loop_NTPase"/>
</dbReference>
<evidence type="ECO:0008006" key="4">
    <source>
        <dbReference type="Google" id="ProtNLM"/>
    </source>
</evidence>
<accession>A0AA37KDG9</accession>
<dbReference type="Gene3D" id="3.40.50.300">
    <property type="entry name" value="P-loop containing nucleotide triphosphate hydrolases"/>
    <property type="match status" value="1"/>
</dbReference>
<dbReference type="SUPFAM" id="SSF52540">
    <property type="entry name" value="P-loop containing nucleoside triphosphate hydrolases"/>
    <property type="match status" value="1"/>
</dbReference>
<sequence length="94" mass="10557">MNHVKSEHDIMGKTKIQLLYLLNPNFIALFALHVLCNIKTAMKSISTNPFLITGYQGPDYFCDREKETASLMSALKNGKNITLISPRRMGKTGL</sequence>
<feature type="transmembrane region" description="Helical" evidence="1">
    <location>
        <begin position="20"/>
        <end position="38"/>
    </location>
</feature>
<evidence type="ECO:0000256" key="1">
    <source>
        <dbReference type="SAM" id="Phobius"/>
    </source>
</evidence>
<keyword evidence="1" id="KW-0812">Transmembrane</keyword>
<organism evidence="2 3">
    <name type="scientific">Phocaeicola dorei</name>
    <dbReference type="NCBI Taxonomy" id="357276"/>
    <lineage>
        <taxon>Bacteria</taxon>
        <taxon>Pseudomonadati</taxon>
        <taxon>Bacteroidota</taxon>
        <taxon>Bacteroidia</taxon>
        <taxon>Bacteroidales</taxon>
        <taxon>Bacteroidaceae</taxon>
        <taxon>Phocaeicola</taxon>
    </lineage>
</organism>
<keyword evidence="1" id="KW-0472">Membrane</keyword>
<gene>
    <name evidence="2" type="ORF">CE91St7_06610</name>
</gene>
<dbReference type="AlphaFoldDB" id="A0AA37KDG9"/>
<comment type="caution">
    <text evidence="2">The sequence shown here is derived from an EMBL/GenBank/DDBJ whole genome shotgun (WGS) entry which is preliminary data.</text>
</comment>
<dbReference type="Proteomes" id="UP001055104">
    <property type="component" value="Unassembled WGS sequence"/>
</dbReference>
<protein>
    <recommendedName>
        <fullName evidence="4">ATP-binding protein</fullName>
    </recommendedName>
</protein>
<reference evidence="2" key="1">
    <citation type="submission" date="2022-01" db="EMBL/GenBank/DDBJ databases">
        <title>Novel bile acid biosynthetic pathways are enriched in the microbiome of centenarians.</title>
        <authorList>
            <person name="Sato Y."/>
            <person name="Atarashi K."/>
            <person name="Plichta R.D."/>
            <person name="Arai Y."/>
            <person name="Sasajima S."/>
            <person name="Kearney M.S."/>
            <person name="Suda W."/>
            <person name="Takeshita K."/>
            <person name="Sasaki T."/>
            <person name="Okamoto S."/>
            <person name="Skelly N.A."/>
            <person name="Okamura Y."/>
            <person name="Vlamakis H."/>
            <person name="Li Y."/>
            <person name="Tanoue T."/>
            <person name="Takei H."/>
            <person name="Nittono H."/>
            <person name="Narushima S."/>
            <person name="Irie J."/>
            <person name="Itoh H."/>
            <person name="Moriya K."/>
            <person name="Sugiura Y."/>
            <person name="Suematsu M."/>
            <person name="Moritoki N."/>
            <person name="Shibata S."/>
            <person name="Littman R.D."/>
            <person name="Fischbach A.M."/>
            <person name="Uwamino Y."/>
            <person name="Inoue T."/>
            <person name="Honda A."/>
            <person name="Hattori M."/>
            <person name="Murai T."/>
            <person name="Xavier J.R."/>
            <person name="Hirose N."/>
            <person name="Honda K."/>
        </authorList>
    </citation>
    <scope>NUCLEOTIDE SEQUENCE</scope>
    <source>
        <strain evidence="2">CE91-St7</strain>
    </source>
</reference>
<name>A0AA37KDG9_9BACT</name>